<reference evidence="9 11" key="1">
    <citation type="submission" date="2008-03" db="EMBL/GenBank/DDBJ databases">
        <title>Annotation of Ixodes scapularis.</title>
        <authorList>
            <consortium name="Ixodes scapularis Genome Project Consortium"/>
            <person name="Caler E."/>
            <person name="Hannick L.I."/>
            <person name="Bidwell S."/>
            <person name="Joardar V."/>
            <person name="Thiagarajan M."/>
            <person name="Amedeo P."/>
            <person name="Galinsky K.J."/>
            <person name="Schobel S."/>
            <person name="Inman J."/>
            <person name="Hostetler J."/>
            <person name="Miller J."/>
            <person name="Hammond M."/>
            <person name="Megy K."/>
            <person name="Lawson D."/>
            <person name="Kodira C."/>
            <person name="Sutton G."/>
            <person name="Meyer J."/>
            <person name="Hill C.A."/>
            <person name="Birren B."/>
            <person name="Nene V."/>
            <person name="Collins F."/>
            <person name="Alarcon-Chaidez F."/>
            <person name="Wikel S."/>
            <person name="Strausberg R."/>
        </authorList>
    </citation>
    <scope>NUCLEOTIDE SEQUENCE [LARGE SCALE GENOMIC DNA]</scope>
    <source>
        <strain evidence="11">Wikel</strain>
        <strain evidence="9">Wikel colony</strain>
    </source>
</reference>
<dbReference type="GO" id="GO:0005874">
    <property type="term" value="C:microtubule"/>
    <property type="evidence" value="ECO:0007669"/>
    <property type="project" value="UniProtKB-KW"/>
</dbReference>
<dbReference type="Proteomes" id="UP000001555">
    <property type="component" value="Unassembled WGS sequence"/>
</dbReference>
<dbReference type="EMBL" id="ABJB010912112">
    <property type="status" value="NOT_ANNOTATED_CDS"/>
    <property type="molecule type" value="Genomic_DNA"/>
</dbReference>
<dbReference type="GO" id="GO:0031122">
    <property type="term" value="P:cytoplasmic microtubule organization"/>
    <property type="evidence" value="ECO:0000318"/>
    <property type="project" value="GO_Central"/>
</dbReference>
<evidence type="ECO:0000259" key="6">
    <source>
        <dbReference type="Pfam" id="PF04130"/>
    </source>
</evidence>
<dbReference type="Pfam" id="PF17681">
    <property type="entry name" value="GCP_N_terminal"/>
    <property type="match status" value="1"/>
</dbReference>
<dbReference type="InParanoid" id="B7Q2E7"/>
<dbReference type="Gene3D" id="1.20.120.1900">
    <property type="entry name" value="Gamma-tubulin complex, C-terminal domain"/>
    <property type="match status" value="1"/>
</dbReference>
<dbReference type="VEuPathDB" id="VectorBase:ISCW020473"/>
<dbReference type="InterPro" id="IPR042241">
    <property type="entry name" value="GCP_C_sf"/>
</dbReference>
<feature type="domain" description="Gamma tubulin complex component C-terminal" evidence="6">
    <location>
        <begin position="659"/>
        <end position="840"/>
    </location>
</feature>
<feature type="domain" description="Gamma-tubulin complex component 6 N-terminal" evidence="8">
    <location>
        <begin position="174"/>
        <end position="222"/>
    </location>
</feature>
<dbReference type="AlphaFoldDB" id="B7Q2E7"/>
<sequence length="870" mass="97671">MSGKPWDVPVEDRVVAKAIEMQLKSRHQDALRLRACLSKLRGTSGRCSDGVQACLEFLLCLSETRPAKPSEGRRLFELPSIMEPSYQLCAAQPGFDLNGNPLFGSFGRRRAVGGTSENGRSSAGSLPRIAPLNALTRNTVVSRRFNEARSTKPDVFSGARLKEEEVHVGQKTVQQSSKTDEDIWESVLRSKSRQHFTWETLGCVGVTKEEPFLTEAGQEAAEATQQFCLQLSSIVLGSETDSAVVDQTLLVQHIVQLLAGIPSDYFPYDAFVGRFVVKKGIRLSGMSSEALAPMMSEFASCGAKVRFLDTISSPPSEPGDAQRCLTLAAFREGLKRYLHHYRGALLPMTEHLDSLTVMQLHHLTNGLREQIEFLANFCVMEVQMSGSGQEGMRLLGRLQRKAEEVRGLQGYIVMVFLLQHACRPYLGFLQDWLFNGICNDQYGEFPIQLNEESAALRDAEFWESSFALRFGGDSAEEVPFLDDCLDDVFKCAKATMLLKVCRPQTPLFRKGTDRPTLRLAFTVSKLAEIEAASQRYLEDTGRELELGVLPRLRPGHFPDVEVQEPFPSNLFPLADHEPDEESLADWSQDSGFDRLPLEVVLKRSLLPPLTAQIRLVDRACVTFLIKDLGLYAHLEALSNFFCFQDGEFGQGFCDAVCEKIDWPLNIVITSPCLLRYNKIFGFLLYIRRTQWALFDIWCNLKPSALPRNPHGSPQFQQLQLMRHEMQQFVQLLQGYVGGQVMQTSLAELQDDLDRQVRNVDDLRNTHLLFLKRLSQRLLLARRATPVAKLLREALRTVLLFQAELSAQSWLVEGGELRHPAFRRFQHAHTKFRQTVNLLLTSDADELGGVAVSAELLQALIGSGLHRVPVA</sequence>
<dbReference type="InterPro" id="IPR041470">
    <property type="entry name" value="GCP_N"/>
</dbReference>
<name>B7Q2E7_IXOSC</name>
<dbReference type="EMBL" id="ABJB010316762">
    <property type="status" value="NOT_ANNOTATED_CDS"/>
    <property type="molecule type" value="Genomic_DNA"/>
</dbReference>
<dbReference type="GO" id="GO:0000922">
    <property type="term" value="C:spindle pole"/>
    <property type="evidence" value="ECO:0007669"/>
    <property type="project" value="InterPro"/>
</dbReference>
<dbReference type="PANTHER" id="PTHR19302:SF70">
    <property type="entry name" value="GAMMA-TUBULIN COMPLEX COMPONENT 6"/>
    <property type="match status" value="1"/>
</dbReference>
<evidence type="ECO:0000259" key="7">
    <source>
        <dbReference type="Pfam" id="PF17681"/>
    </source>
</evidence>
<dbReference type="HOGENOM" id="CLU_329901_0_0_1"/>
<dbReference type="STRING" id="6945.B7Q2E7"/>
<evidence type="ECO:0000313" key="11">
    <source>
        <dbReference type="Proteomes" id="UP000001555"/>
    </source>
</evidence>
<keyword evidence="4 5" id="KW-0206">Cytoskeleton</keyword>
<dbReference type="FunCoup" id="B7Q2E7">
    <property type="interactions" value="7"/>
</dbReference>
<dbReference type="EMBL" id="ABJB010587745">
    <property type="status" value="NOT_ANNOTATED_CDS"/>
    <property type="molecule type" value="Genomic_DNA"/>
</dbReference>
<dbReference type="VEuPathDB" id="VectorBase:ISCP_035196"/>
<dbReference type="Pfam" id="PF19340">
    <property type="entry name" value="GCP6_N"/>
    <property type="match status" value="1"/>
</dbReference>
<evidence type="ECO:0000256" key="5">
    <source>
        <dbReference type="RuleBase" id="RU363050"/>
    </source>
</evidence>
<dbReference type="InterPro" id="IPR007259">
    <property type="entry name" value="GCP"/>
</dbReference>
<feature type="domain" description="Gamma tubulin complex component protein N-terminal" evidence="7">
    <location>
        <begin position="252"/>
        <end position="514"/>
    </location>
</feature>
<accession>B7Q2E7</accession>
<dbReference type="PANTHER" id="PTHR19302">
    <property type="entry name" value="GAMMA TUBULIN COMPLEX PROTEIN"/>
    <property type="match status" value="1"/>
</dbReference>
<dbReference type="GO" id="GO:0043015">
    <property type="term" value="F:gamma-tubulin binding"/>
    <property type="evidence" value="ECO:0000318"/>
    <property type="project" value="GO_Central"/>
</dbReference>
<proteinExistence type="inferred from homology"/>
<evidence type="ECO:0000313" key="9">
    <source>
        <dbReference type="EMBL" id="EEC13019.1"/>
    </source>
</evidence>
<dbReference type="VEuPathDB" id="VectorBase:ISCI020473"/>
<dbReference type="EMBL" id="ABJB010477934">
    <property type="status" value="NOT_ANNOTATED_CDS"/>
    <property type="molecule type" value="Genomic_DNA"/>
</dbReference>
<dbReference type="InterPro" id="IPR040457">
    <property type="entry name" value="GCP_C"/>
</dbReference>
<dbReference type="EMBL" id="ABJB010730399">
    <property type="status" value="NOT_ANNOTATED_CDS"/>
    <property type="molecule type" value="Genomic_DNA"/>
</dbReference>
<evidence type="ECO:0000256" key="2">
    <source>
        <dbReference type="ARBA" id="ARBA00022490"/>
    </source>
</evidence>
<dbReference type="GO" id="GO:0051225">
    <property type="term" value="P:spindle assembly"/>
    <property type="evidence" value="ECO:0000318"/>
    <property type="project" value="GO_Central"/>
</dbReference>
<dbReference type="GO" id="GO:0051321">
    <property type="term" value="P:meiotic cell cycle"/>
    <property type="evidence" value="ECO:0000318"/>
    <property type="project" value="GO_Central"/>
</dbReference>
<comment type="subcellular location">
    <subcellularLocation>
        <location evidence="5">Cytoplasm</location>
        <location evidence="5">Cytoskeleton</location>
        <location evidence="5">Microtubule organizing center</location>
    </subcellularLocation>
</comment>
<keyword evidence="2 5" id="KW-0963">Cytoplasm</keyword>
<dbReference type="GO" id="GO:0000278">
    <property type="term" value="P:mitotic cell cycle"/>
    <property type="evidence" value="ECO:0000318"/>
    <property type="project" value="GO_Central"/>
</dbReference>
<dbReference type="PaxDb" id="6945-B7Q2E7"/>
<dbReference type="GO" id="GO:0007020">
    <property type="term" value="P:microtubule nucleation"/>
    <property type="evidence" value="ECO:0000318"/>
    <property type="project" value="GO_Central"/>
</dbReference>
<dbReference type="OrthoDB" id="775571at2759"/>
<gene>
    <name evidence="9" type="ORF">IscW_ISCW020473</name>
</gene>
<evidence type="ECO:0000256" key="3">
    <source>
        <dbReference type="ARBA" id="ARBA00022701"/>
    </source>
</evidence>
<evidence type="ECO:0000256" key="1">
    <source>
        <dbReference type="ARBA" id="ARBA00010337"/>
    </source>
</evidence>
<dbReference type="EMBL" id="DS843694">
    <property type="protein sequence ID" value="EEC13019.1"/>
    <property type="molecule type" value="Genomic_DNA"/>
</dbReference>
<evidence type="ECO:0000259" key="8">
    <source>
        <dbReference type="Pfam" id="PF19340"/>
    </source>
</evidence>
<dbReference type="GO" id="GO:0000930">
    <property type="term" value="C:gamma-tubulin complex"/>
    <property type="evidence" value="ECO:0000318"/>
    <property type="project" value="GO_Central"/>
</dbReference>
<dbReference type="VEuPathDB" id="VectorBase:ISCP_017730"/>
<evidence type="ECO:0000256" key="4">
    <source>
        <dbReference type="ARBA" id="ARBA00023212"/>
    </source>
</evidence>
<dbReference type="InterPro" id="IPR045818">
    <property type="entry name" value="GCP6_N"/>
</dbReference>
<reference evidence="10" key="2">
    <citation type="submission" date="2020-05" db="UniProtKB">
        <authorList>
            <consortium name="EnsemblMetazoa"/>
        </authorList>
    </citation>
    <scope>IDENTIFICATION</scope>
    <source>
        <strain evidence="10">wikel</strain>
    </source>
</reference>
<dbReference type="EMBL" id="ABJB010989871">
    <property type="status" value="NOT_ANNOTATED_CDS"/>
    <property type="molecule type" value="Genomic_DNA"/>
</dbReference>
<protein>
    <recommendedName>
        <fullName evidence="5">Gamma-tubulin complex component</fullName>
    </recommendedName>
</protein>
<evidence type="ECO:0000313" key="10">
    <source>
        <dbReference type="EnsemblMetazoa" id="ISCW020473-PA"/>
    </source>
</evidence>
<dbReference type="EMBL" id="ABJB010417177">
    <property type="status" value="NOT_ANNOTATED_CDS"/>
    <property type="molecule type" value="Genomic_DNA"/>
</dbReference>
<keyword evidence="3 5" id="KW-0493">Microtubule</keyword>
<comment type="similarity">
    <text evidence="1 5">Belongs to the TUBGCP family.</text>
</comment>
<keyword evidence="11" id="KW-1185">Reference proteome</keyword>
<dbReference type="EnsemblMetazoa" id="ISCW020473-RA">
    <property type="protein sequence ID" value="ISCW020473-PA"/>
    <property type="gene ID" value="ISCW020473"/>
</dbReference>
<organism>
    <name type="scientific">Ixodes scapularis</name>
    <name type="common">Black-legged tick</name>
    <name type="synonym">Deer tick</name>
    <dbReference type="NCBI Taxonomy" id="6945"/>
    <lineage>
        <taxon>Eukaryota</taxon>
        <taxon>Metazoa</taxon>
        <taxon>Ecdysozoa</taxon>
        <taxon>Arthropoda</taxon>
        <taxon>Chelicerata</taxon>
        <taxon>Arachnida</taxon>
        <taxon>Acari</taxon>
        <taxon>Parasitiformes</taxon>
        <taxon>Ixodida</taxon>
        <taxon>Ixodoidea</taxon>
        <taxon>Ixodidae</taxon>
        <taxon>Ixodinae</taxon>
        <taxon>Ixodes</taxon>
    </lineage>
</organism>
<dbReference type="Pfam" id="PF04130">
    <property type="entry name" value="GCP_C_terminal"/>
    <property type="match status" value="1"/>
</dbReference>
<dbReference type="EMBL" id="ABJB010140745">
    <property type="status" value="NOT_ANNOTATED_CDS"/>
    <property type="molecule type" value="Genomic_DNA"/>
</dbReference>
<dbReference type="EMBL" id="ABJB010087571">
    <property type="status" value="NOT_ANNOTATED_CDS"/>
    <property type="molecule type" value="Genomic_DNA"/>
</dbReference>